<evidence type="ECO:0000256" key="2">
    <source>
        <dbReference type="ARBA" id="ARBA00022840"/>
    </source>
</evidence>
<dbReference type="InterPro" id="IPR011990">
    <property type="entry name" value="TPR-like_helical_dom_sf"/>
</dbReference>
<dbReference type="Pfam" id="PF13191">
    <property type="entry name" value="AAA_16"/>
    <property type="match status" value="1"/>
</dbReference>
<dbReference type="InterPro" id="IPR027417">
    <property type="entry name" value="P-loop_NTPase"/>
</dbReference>
<reference evidence="4" key="1">
    <citation type="submission" date="2016-08" db="EMBL/GenBank/DDBJ databases">
        <title>Complete genome of Cloacibacillus porcorum.</title>
        <authorList>
            <person name="Looft T."/>
            <person name="Bayles D.O."/>
            <person name="Alt D.P."/>
        </authorList>
    </citation>
    <scope>NUCLEOTIDE SEQUENCE [LARGE SCALE GENOMIC DNA]</scope>
    <source>
        <strain evidence="4">CL-84</strain>
    </source>
</reference>
<dbReference type="Pfam" id="PF03704">
    <property type="entry name" value="BTAD"/>
    <property type="match status" value="1"/>
</dbReference>
<dbReference type="GO" id="GO:0005524">
    <property type="term" value="F:ATP binding"/>
    <property type="evidence" value="ECO:0007669"/>
    <property type="project" value="UniProtKB-KW"/>
</dbReference>
<dbReference type="EMBL" id="CP016757">
    <property type="protein sequence ID" value="ANZ45230.1"/>
    <property type="molecule type" value="Genomic_DNA"/>
</dbReference>
<evidence type="ECO:0000313" key="4">
    <source>
        <dbReference type="EMBL" id="ANZ45230.1"/>
    </source>
</evidence>
<dbReference type="GO" id="GO:0004016">
    <property type="term" value="F:adenylate cyclase activity"/>
    <property type="evidence" value="ECO:0007669"/>
    <property type="project" value="TreeGrafter"/>
</dbReference>
<dbReference type="PANTHER" id="PTHR16305">
    <property type="entry name" value="TESTICULAR SOLUBLE ADENYLYL CYCLASE"/>
    <property type="match status" value="1"/>
</dbReference>
<evidence type="ECO:0000259" key="3">
    <source>
        <dbReference type="SMART" id="SM01043"/>
    </source>
</evidence>
<dbReference type="SUPFAM" id="SSF48452">
    <property type="entry name" value="TPR-like"/>
    <property type="match status" value="2"/>
</dbReference>
<accession>A0A1B2I5I8</accession>
<dbReference type="Proteomes" id="UP000093044">
    <property type="component" value="Chromosome"/>
</dbReference>
<dbReference type="STRING" id="1197717.BED41_09205"/>
<dbReference type="Gene3D" id="3.40.50.300">
    <property type="entry name" value="P-loop containing nucleotide triphosphate hydrolases"/>
    <property type="match status" value="1"/>
</dbReference>
<keyword evidence="2" id="KW-0067">ATP-binding</keyword>
<proteinExistence type="predicted"/>
<keyword evidence="5" id="KW-1185">Reference proteome</keyword>
<dbReference type="Gene3D" id="1.25.40.10">
    <property type="entry name" value="Tetratricopeptide repeat domain"/>
    <property type="match status" value="2"/>
</dbReference>
<sequence>MDTREIWIKMMGIPKIDVNGSAIRLPFRQADALIYYLAVNGSATKTKLCDILWGTKCTEENAKANLRNTIYIIRKQLGTDFIIEPARQTVALNRERRVASDLQSYIDGEAACWDDFLRDFYLKENEAFSDWASMTAREIKESYCLRVRERAAAAFRAHDFGLCRSLCGSLLGADKYDECGYRYLMLMLEEEKKGRQALKLYEKLKALLWEELSQEPEPQTTQLARRIKNRPANATVSVGTAAGQESFFYGRETEINGISRTLRRFIEGASAASIVVKGEMGIGKSALMERALLSAAGAAALISTRCYQAEENFLLKPWLDIFEQLLISAANDDTEEAKTLRLAVASLFPDPDSVVAPKDELFTSGREYFLIRALVRYCADKRLILKIDDIQWADQASLALIRSIVTVDRNRAILFVMGCRNDAPAETESLTNGLKLAGFLEEYELPRFTPAQTVDFAKRFLPRHKIDAAFERAIFQETEGNPLFITEMLNNISLSGSFSGFTPKLGDVIRQRILTINGKARDALELISMMPDGAAFETLTRISQIEPAEMAENLEQLIARKLIREEPSSGGAVLRFSHQKIREYIYENIPLFRRRLLHGKTALYFESALPAQAHGAFIFPKLIYHFEKSLLLKKYLEYVIKNIIGYLNMTQEYFPTGGDSAQPLIFSGKNGASVLKLSNIESYFRGVEQKITANPVHFQNEEGQALLSEFYVLQARHYTHNLGYDRARECIAKVRELNGPCATAAQRGYILNANYHLSSICMDRMEIPLLLRTAEESTRLSAVDRDRNWQAAWLRISGMSRAFAGDYGEAIWQLEEAAALFDSFNDINTYRYSICACYAWLGETKRWQFDFTAADAWHRRALELIQAAELRGGAAIFYTLCAQSLADGRLAGLECDGERLRRVLKRARSLFDKFRLRWYRGVAYAYSALASCESGEYDKAAEYLTEARASAERLDNDYERCVADRAAAQIKVHLLQKGPGADTLAALVDKDVFFYKERALAVTERLSLPIEKAYLKLL</sequence>
<dbReference type="InterPro" id="IPR005158">
    <property type="entry name" value="BTAD"/>
</dbReference>
<dbReference type="SMART" id="SM01043">
    <property type="entry name" value="BTAD"/>
    <property type="match status" value="1"/>
</dbReference>
<dbReference type="InterPro" id="IPR041664">
    <property type="entry name" value="AAA_16"/>
</dbReference>
<feature type="domain" description="Bacterial transcriptional activator" evidence="3">
    <location>
        <begin position="79"/>
        <end position="228"/>
    </location>
</feature>
<evidence type="ECO:0000256" key="1">
    <source>
        <dbReference type="ARBA" id="ARBA00022741"/>
    </source>
</evidence>
<name>A0A1B2I5I8_9BACT</name>
<gene>
    <name evidence="4" type="ORF">BED41_09205</name>
</gene>
<dbReference type="PANTHER" id="PTHR16305:SF28">
    <property type="entry name" value="GUANYLATE CYCLASE DOMAIN-CONTAINING PROTEIN"/>
    <property type="match status" value="1"/>
</dbReference>
<dbReference type="AlphaFoldDB" id="A0A1B2I5I8"/>
<dbReference type="SUPFAM" id="SSF52540">
    <property type="entry name" value="P-loop containing nucleoside triphosphate hydrolases"/>
    <property type="match status" value="1"/>
</dbReference>
<evidence type="ECO:0000313" key="5">
    <source>
        <dbReference type="Proteomes" id="UP000093044"/>
    </source>
</evidence>
<organism evidence="4 5">
    <name type="scientific">Cloacibacillus porcorum</name>
    <dbReference type="NCBI Taxonomy" id="1197717"/>
    <lineage>
        <taxon>Bacteria</taxon>
        <taxon>Thermotogati</taxon>
        <taxon>Synergistota</taxon>
        <taxon>Synergistia</taxon>
        <taxon>Synergistales</taxon>
        <taxon>Synergistaceae</taxon>
        <taxon>Cloacibacillus</taxon>
    </lineage>
</organism>
<protein>
    <recommendedName>
        <fullName evidence="3">Bacterial transcriptional activator domain-containing protein</fullName>
    </recommendedName>
</protein>
<dbReference type="KEGG" id="cpor:BED41_09205"/>
<keyword evidence="1" id="KW-0547">Nucleotide-binding</keyword>
<dbReference type="GeneID" id="83058024"/>
<dbReference type="GO" id="GO:0005737">
    <property type="term" value="C:cytoplasm"/>
    <property type="evidence" value="ECO:0007669"/>
    <property type="project" value="TreeGrafter"/>
</dbReference>
<dbReference type="RefSeq" id="WP_066745124.1">
    <property type="nucleotide sequence ID" value="NZ_CP016757.1"/>
</dbReference>
<dbReference type="OrthoDB" id="483at2"/>